<dbReference type="RefSeq" id="WP_254575973.1">
    <property type="nucleotide sequence ID" value="NZ_CP100595.1"/>
</dbReference>
<dbReference type="EMBL" id="CP100595">
    <property type="protein sequence ID" value="UTJ05792.1"/>
    <property type="molecule type" value="Genomic_DNA"/>
</dbReference>
<name>A0ABY5E0R1_9BACT</name>
<keyword evidence="2" id="KW-0808">Transferase</keyword>
<dbReference type="SUPFAM" id="SSF53756">
    <property type="entry name" value="UDP-Glycosyltransferase/glycogen phosphorylase"/>
    <property type="match status" value="1"/>
</dbReference>
<dbReference type="Proteomes" id="UP001060012">
    <property type="component" value="Chromosome"/>
</dbReference>
<feature type="domain" description="Glycosyl transferase family 1" evidence="1">
    <location>
        <begin position="183"/>
        <end position="344"/>
    </location>
</feature>
<evidence type="ECO:0000313" key="3">
    <source>
        <dbReference type="Proteomes" id="UP001060012"/>
    </source>
</evidence>
<dbReference type="PANTHER" id="PTHR12526">
    <property type="entry name" value="GLYCOSYLTRANSFERASE"/>
    <property type="match status" value="1"/>
</dbReference>
<evidence type="ECO:0000259" key="1">
    <source>
        <dbReference type="Pfam" id="PF00534"/>
    </source>
</evidence>
<keyword evidence="3" id="KW-1185">Reference proteome</keyword>
<dbReference type="InterPro" id="IPR001296">
    <property type="entry name" value="Glyco_trans_1"/>
</dbReference>
<dbReference type="GO" id="GO:0016757">
    <property type="term" value="F:glycosyltransferase activity"/>
    <property type="evidence" value="ECO:0007669"/>
    <property type="project" value="UniProtKB-KW"/>
</dbReference>
<dbReference type="EC" id="2.4.-.-" evidence="2"/>
<accession>A0ABY5E0R1</accession>
<dbReference type="PANTHER" id="PTHR12526:SF630">
    <property type="entry name" value="GLYCOSYLTRANSFERASE"/>
    <property type="match status" value="1"/>
</dbReference>
<reference evidence="2" key="1">
    <citation type="submission" date="2022-07" db="EMBL/GenBank/DDBJ databases">
        <title>Arcobacter roscoffensis sp. nov., a marine bacterium isolated from coastal seawater collected from Roscoff, France.</title>
        <authorList>
            <person name="Pascual J."/>
            <person name="Lepeaux C."/>
            <person name="Methner A."/>
            <person name="Overmann J."/>
        </authorList>
    </citation>
    <scope>NUCLEOTIDE SEQUENCE</scope>
    <source>
        <strain evidence="2">ARW1-2F2</strain>
    </source>
</reference>
<dbReference type="Gene3D" id="3.40.50.2000">
    <property type="entry name" value="Glycogen Phosphorylase B"/>
    <property type="match status" value="2"/>
</dbReference>
<evidence type="ECO:0000313" key="2">
    <source>
        <dbReference type="EMBL" id="UTJ05792.1"/>
    </source>
</evidence>
<proteinExistence type="predicted"/>
<gene>
    <name evidence="2" type="ORF">NJU99_11110</name>
</gene>
<dbReference type="Pfam" id="PF00534">
    <property type="entry name" value="Glycos_transf_1"/>
    <property type="match status" value="1"/>
</dbReference>
<protein>
    <submittedName>
        <fullName evidence="2">Glycosyltransferase</fullName>
        <ecNumber evidence="2">2.4.-.-</ecNumber>
    </submittedName>
</protein>
<organism evidence="2 3">
    <name type="scientific">Arcobacter roscoffensis</name>
    <dbReference type="NCBI Taxonomy" id="2961520"/>
    <lineage>
        <taxon>Bacteria</taxon>
        <taxon>Pseudomonadati</taxon>
        <taxon>Campylobacterota</taxon>
        <taxon>Epsilonproteobacteria</taxon>
        <taxon>Campylobacterales</taxon>
        <taxon>Arcobacteraceae</taxon>
        <taxon>Arcobacter</taxon>
    </lineage>
</organism>
<keyword evidence="2" id="KW-0328">Glycosyltransferase</keyword>
<sequence length="366" mass="42893">MKKIAILIDQFYEHGGIEKLVSIKANYWSKYFNYDVTLIATENKNKPYVYELEKSVNFIDLKINFNREKSYFSSENLKLFIKNVTLMQNYIDKNRPDYILVASHIPITYILPFLSLNQTKTIKEFHFTQFYRKEKTSFKNKVFNFIESKYDKLIVLSKEERSFYKTDNVIIVPNPITSKSTFNESNKTNTFSVVCRFAPVKQLEILVEVWKNLIEKLPDLDWDLNIFGDYKSEYGNKVNTLIQQYNLQDSINLKGQSNKVLEEIKSSKALLITSSQECFPMVILEAQSVGVPVISFDCPTGPRNIINNYKDGILVEHNTIEDFVSKLIQFITNENLQNELIKNSLKNAEKYTLEKIMNLWKEKVFN</sequence>